<dbReference type="Proteomes" id="UP000250157">
    <property type="component" value="Segment"/>
</dbReference>
<dbReference type="GeneID" id="65108462"/>
<name>A0A2Z5ZDF2_9CAUD</name>
<dbReference type="KEGG" id="vg:65108462"/>
<evidence type="ECO:0000313" key="2">
    <source>
        <dbReference type="Proteomes" id="UP000250157"/>
    </source>
</evidence>
<protein>
    <submittedName>
        <fullName evidence="1">Uncharacterized protein</fullName>
    </submittedName>
</protein>
<organism evidence="1 2">
    <name type="scientific">Escherichia phage EcS1</name>
    <dbReference type="NCBI Taxonomy" id="2083276"/>
    <lineage>
        <taxon>Viruses</taxon>
        <taxon>Duplodnaviria</taxon>
        <taxon>Heunggongvirae</taxon>
        <taxon>Uroviricota</taxon>
        <taxon>Caudoviricetes</taxon>
        <taxon>Pantevenvirales</taxon>
        <taxon>Straboviridae</taxon>
        <taxon>Tevenvirinae</taxon>
        <taxon>Kagamiyamavirus</taxon>
        <taxon>Kagamiyamavirus ecs1</taxon>
    </lineage>
</organism>
<proteinExistence type="predicted"/>
<evidence type="ECO:0000313" key="1">
    <source>
        <dbReference type="EMBL" id="BBC78323.1"/>
    </source>
</evidence>
<reference evidence="1 2" key="1">
    <citation type="submission" date="2018-02" db="EMBL/GenBank/DDBJ databases">
        <title>Full genome sequencing of a novel polyvalent bacteriophage as one of T4-Family member.</title>
        <authorList>
            <person name="Kawasaki T."/>
            <person name="Saad A.M."/>
            <person name="Yamada T."/>
        </authorList>
    </citation>
    <scope>NUCLEOTIDE SEQUENCE [LARGE SCALE GENOMIC DNA]</scope>
    <source>
        <strain evidence="1 2">EcS1</strain>
    </source>
</reference>
<dbReference type="EMBL" id="LC371242">
    <property type="protein sequence ID" value="BBC78323.1"/>
    <property type="molecule type" value="Genomic_DNA"/>
</dbReference>
<sequence length="112" mass="12772">MSHNLENVLESKLELERNVYEHYCRTFEAIKTTYSIVFSLKKTVAANVPAYVAANDVINRFNCMKSIGEYKNVLLGKINTDFEIKSETASELLNAMRFIEAVVQDNGFTIQL</sequence>
<accession>A0A2Z5ZDF2</accession>
<dbReference type="RefSeq" id="YP_010090970.1">
    <property type="nucleotide sequence ID" value="NC_055721.1"/>
</dbReference>
<keyword evidence="2" id="KW-1185">Reference proteome</keyword>